<dbReference type="SUPFAM" id="SSF52777">
    <property type="entry name" value="CoA-dependent acyltransferases"/>
    <property type="match status" value="1"/>
</dbReference>
<name>A0ABP3A883_MYCUL</name>
<organism evidence="2 3">
    <name type="scientific">Mycobacterium ulcerans str. Harvey</name>
    <dbReference type="NCBI Taxonomy" id="1299332"/>
    <lineage>
        <taxon>Bacteria</taxon>
        <taxon>Bacillati</taxon>
        <taxon>Actinomycetota</taxon>
        <taxon>Actinomycetes</taxon>
        <taxon>Mycobacteriales</taxon>
        <taxon>Mycobacteriaceae</taxon>
        <taxon>Mycobacterium</taxon>
        <taxon>Mycobacterium ulcerans group</taxon>
    </lineage>
</organism>
<accession>A0ABP3A883</accession>
<evidence type="ECO:0000313" key="3">
    <source>
        <dbReference type="Proteomes" id="UP000020681"/>
    </source>
</evidence>
<feature type="domain" description="Condensation" evidence="1">
    <location>
        <begin position="2"/>
        <end position="81"/>
    </location>
</feature>
<comment type="caution">
    <text evidence="2">The sequence shown here is derived from an EMBL/GenBank/DDBJ whole genome shotgun (WGS) entry which is preliminary data.</text>
</comment>
<dbReference type="Pfam" id="PF00668">
    <property type="entry name" value="Condensation"/>
    <property type="match status" value="1"/>
</dbReference>
<gene>
    <name evidence="2" type="ORF">I551_5906</name>
</gene>
<dbReference type="Gene3D" id="3.30.559.30">
    <property type="entry name" value="Nonribosomal peptide synthetase, condensation domain"/>
    <property type="match status" value="1"/>
</dbReference>
<feature type="non-terminal residue" evidence="2">
    <location>
        <position position="119"/>
    </location>
</feature>
<evidence type="ECO:0000259" key="1">
    <source>
        <dbReference type="Pfam" id="PF00668"/>
    </source>
</evidence>
<dbReference type="Proteomes" id="UP000020681">
    <property type="component" value="Unassembled WGS sequence"/>
</dbReference>
<reference evidence="2 3" key="1">
    <citation type="submission" date="2014-01" db="EMBL/GenBank/DDBJ databases">
        <authorList>
            <person name="Dobos K."/>
            <person name="Lenaerts A."/>
            <person name="Ordway D."/>
            <person name="DeGroote M.A."/>
            <person name="Parker T."/>
            <person name="Sizemore C."/>
            <person name="Tallon L.J."/>
            <person name="Sadzewicz L.K."/>
            <person name="Sengamalay N."/>
            <person name="Fraser C.M."/>
            <person name="Hine E."/>
            <person name="Shefchek K.A."/>
            <person name="Das S.P."/>
            <person name="Tettelin H."/>
        </authorList>
    </citation>
    <scope>NUCLEOTIDE SEQUENCE [LARGE SCALE GENOMIC DNA]</scope>
    <source>
        <strain evidence="2 3">Harvey</strain>
    </source>
</reference>
<proteinExistence type="predicted"/>
<dbReference type="EMBL" id="JAOL01000160">
    <property type="protein sequence ID" value="EUA87553.1"/>
    <property type="molecule type" value="Genomic_DNA"/>
</dbReference>
<dbReference type="InterPro" id="IPR001242">
    <property type="entry name" value="Condensation_dom"/>
</dbReference>
<protein>
    <submittedName>
        <fullName evidence="2">Peptide synthetase ScpsB</fullName>
    </submittedName>
</protein>
<sequence>MLVRRYTGASDFLVSVPVTERSGAAAGALGYFGNTLLLRITTRSQDTFTSFVNEVRETCLAGFAHQSVGIDRVVREANPERMGRDGMDLLVRLGFNMRKSAGGLALDGVVVRQLGLGAI</sequence>
<keyword evidence="3" id="KW-1185">Reference proteome</keyword>
<evidence type="ECO:0000313" key="2">
    <source>
        <dbReference type="EMBL" id="EUA87553.1"/>
    </source>
</evidence>